<dbReference type="EMBL" id="CM042064">
    <property type="protein sequence ID" value="KAI3664922.1"/>
    <property type="molecule type" value="Genomic_DNA"/>
</dbReference>
<comment type="caution">
    <text evidence="1">The sequence shown here is derived from an EMBL/GenBank/DDBJ whole genome shotgun (WGS) entry which is preliminary data.</text>
</comment>
<evidence type="ECO:0000313" key="1">
    <source>
        <dbReference type="EMBL" id="KAI3664922.1"/>
    </source>
</evidence>
<keyword evidence="2" id="KW-1185">Reference proteome</keyword>
<reference evidence="2" key="1">
    <citation type="journal article" date="2022" name="Mol. Ecol. Resour.">
        <title>The genomes of chicory, endive, great burdock and yacon provide insights into Asteraceae palaeo-polyploidization history and plant inulin production.</title>
        <authorList>
            <person name="Fan W."/>
            <person name="Wang S."/>
            <person name="Wang H."/>
            <person name="Wang A."/>
            <person name="Jiang F."/>
            <person name="Liu H."/>
            <person name="Zhao H."/>
            <person name="Xu D."/>
            <person name="Zhang Y."/>
        </authorList>
    </citation>
    <scope>NUCLEOTIDE SEQUENCE [LARGE SCALE GENOMIC DNA]</scope>
    <source>
        <strain evidence="2">cv. Niubang</strain>
    </source>
</reference>
<sequence>MGGKGCKCGMDLEVGSISFLFSKSFRSTLTEGVGAGGRGRSKEWVLEEEHRSKGGVGDMRRSKDWVMEERCKRKDMCAGG</sequence>
<organism evidence="1 2">
    <name type="scientific">Arctium lappa</name>
    <name type="common">Greater burdock</name>
    <name type="synonym">Lappa major</name>
    <dbReference type="NCBI Taxonomy" id="4217"/>
    <lineage>
        <taxon>Eukaryota</taxon>
        <taxon>Viridiplantae</taxon>
        <taxon>Streptophyta</taxon>
        <taxon>Embryophyta</taxon>
        <taxon>Tracheophyta</taxon>
        <taxon>Spermatophyta</taxon>
        <taxon>Magnoliopsida</taxon>
        <taxon>eudicotyledons</taxon>
        <taxon>Gunneridae</taxon>
        <taxon>Pentapetalae</taxon>
        <taxon>asterids</taxon>
        <taxon>campanulids</taxon>
        <taxon>Asterales</taxon>
        <taxon>Asteraceae</taxon>
        <taxon>Carduoideae</taxon>
        <taxon>Cardueae</taxon>
        <taxon>Arctiinae</taxon>
        <taxon>Arctium</taxon>
    </lineage>
</organism>
<gene>
    <name evidence="1" type="ORF">L6452_43534</name>
</gene>
<protein>
    <submittedName>
        <fullName evidence="1">Uncharacterized protein</fullName>
    </submittedName>
</protein>
<reference evidence="1 2" key="2">
    <citation type="journal article" date="2022" name="Mol. Ecol. Resour.">
        <title>The genomes of chicory, endive, great burdock and yacon provide insights into Asteraceae paleo-polyploidization history and plant inulin production.</title>
        <authorList>
            <person name="Fan W."/>
            <person name="Wang S."/>
            <person name="Wang H."/>
            <person name="Wang A."/>
            <person name="Jiang F."/>
            <person name="Liu H."/>
            <person name="Zhao H."/>
            <person name="Xu D."/>
            <person name="Zhang Y."/>
        </authorList>
    </citation>
    <scope>NUCLEOTIDE SEQUENCE [LARGE SCALE GENOMIC DNA]</scope>
    <source>
        <strain evidence="2">cv. Niubang</strain>
    </source>
</reference>
<proteinExistence type="predicted"/>
<accession>A0ACB8XDB7</accession>
<dbReference type="Proteomes" id="UP001055879">
    <property type="component" value="Linkage Group LG18"/>
</dbReference>
<evidence type="ECO:0000313" key="2">
    <source>
        <dbReference type="Proteomes" id="UP001055879"/>
    </source>
</evidence>
<name>A0ACB8XDB7_ARCLA</name>